<feature type="region of interest" description="Disordered" evidence="1">
    <location>
        <begin position="1"/>
        <end position="56"/>
    </location>
</feature>
<evidence type="ECO:0000259" key="2">
    <source>
        <dbReference type="SMART" id="SM01054"/>
    </source>
</evidence>
<feature type="region of interest" description="Disordered" evidence="1">
    <location>
        <begin position="243"/>
        <end position="285"/>
    </location>
</feature>
<reference evidence="3" key="1">
    <citation type="submission" date="2024-03" db="EMBL/GenBank/DDBJ databases">
        <title>WGS assembly of Saponaria officinalis var. Norfolk2.</title>
        <authorList>
            <person name="Jenkins J."/>
            <person name="Shu S."/>
            <person name="Grimwood J."/>
            <person name="Barry K."/>
            <person name="Goodstein D."/>
            <person name="Schmutz J."/>
            <person name="Leebens-Mack J."/>
            <person name="Osbourn A."/>
        </authorList>
    </citation>
    <scope>NUCLEOTIDE SEQUENCE [LARGE SCALE GENOMIC DNA]</scope>
    <source>
        <strain evidence="3">JIC</strain>
    </source>
</reference>
<feature type="compositionally biased region" description="Basic and acidic residues" evidence="1">
    <location>
        <begin position="398"/>
        <end position="408"/>
    </location>
</feature>
<feature type="compositionally biased region" description="Basic and acidic residues" evidence="1">
    <location>
        <begin position="270"/>
        <end position="285"/>
    </location>
</feature>
<evidence type="ECO:0000256" key="1">
    <source>
        <dbReference type="SAM" id="MobiDB-lite"/>
    </source>
</evidence>
<dbReference type="PANTHER" id="PTHR33923:SF3">
    <property type="entry name" value="CALMODULIN BINDING PROTEIN PICBP"/>
    <property type="match status" value="1"/>
</dbReference>
<dbReference type="Pfam" id="PF07839">
    <property type="entry name" value="CaM_binding"/>
    <property type="match status" value="1"/>
</dbReference>
<dbReference type="InterPro" id="IPR012417">
    <property type="entry name" value="CaM-bd_dom_pln"/>
</dbReference>
<name>A0AAW1GS99_SAPOF</name>
<sequence length="475" mass="52256">MAYPDDATDSSGSSTEANAETSSPNYMRATTSSSARKGSSQTSSGALLPSSERKNRLNATTSKIHMVSMDECLDSEGVNIPSENITPEKSLQRVPEVLTPPSHIGIDRATCSSTLKKSEFQDHIKHLSGKRESEGTSFVHVCTYRYCSLHGHQNHHAPSPPLKEFISAKRQLLNNRKDKQPREDAVHSTSATKKDPSRQMVSAENHTAQAVDGSHEGGVSVDSLITTSVKPRRKWFIEGNPSNDAAVLIGSTDKQTRVTEAPSKKSQPKGRQEALKKDGQKPGLEERDEAIKLVQEAINELLTLSEQTIDNQLSATSLDSEKAVSHQVLQNGREISSPEVQTTRNEILKDIIATLEADNSSPGENVLDTYSKLSKVITCKQFMEAMNKMRRLKLESLRDVSRPARPEAEGTPSLRHTTAEEKSWQEWMLDHALQQVVAMLAPAQKKRVTLLVQAFETVGSQSKSTTEQKSKAEIP</sequence>
<organism evidence="3 4">
    <name type="scientific">Saponaria officinalis</name>
    <name type="common">Common soapwort</name>
    <name type="synonym">Lychnis saponaria</name>
    <dbReference type="NCBI Taxonomy" id="3572"/>
    <lineage>
        <taxon>Eukaryota</taxon>
        <taxon>Viridiplantae</taxon>
        <taxon>Streptophyta</taxon>
        <taxon>Embryophyta</taxon>
        <taxon>Tracheophyta</taxon>
        <taxon>Spermatophyta</taxon>
        <taxon>Magnoliopsida</taxon>
        <taxon>eudicotyledons</taxon>
        <taxon>Gunneridae</taxon>
        <taxon>Pentapetalae</taxon>
        <taxon>Caryophyllales</taxon>
        <taxon>Caryophyllaceae</taxon>
        <taxon>Caryophylleae</taxon>
        <taxon>Saponaria</taxon>
    </lineage>
</organism>
<dbReference type="PANTHER" id="PTHR33923">
    <property type="entry name" value="CALMODULIN-BINDING PROTEIN-RELATED"/>
    <property type="match status" value="1"/>
</dbReference>
<feature type="compositionally biased region" description="Polar residues" evidence="1">
    <location>
        <begin position="9"/>
        <end position="45"/>
    </location>
</feature>
<protein>
    <recommendedName>
        <fullName evidence="2">Calmodulin-binding domain-containing protein</fullName>
    </recommendedName>
</protein>
<dbReference type="InterPro" id="IPR044681">
    <property type="entry name" value="PICBP-like"/>
</dbReference>
<proteinExistence type="predicted"/>
<accession>A0AAW1GS99</accession>
<dbReference type="EMBL" id="JBDFQZ010000014">
    <property type="protein sequence ID" value="KAK9664417.1"/>
    <property type="molecule type" value="Genomic_DNA"/>
</dbReference>
<evidence type="ECO:0000313" key="4">
    <source>
        <dbReference type="Proteomes" id="UP001443914"/>
    </source>
</evidence>
<dbReference type="Proteomes" id="UP001443914">
    <property type="component" value="Unassembled WGS sequence"/>
</dbReference>
<feature type="region of interest" description="Disordered" evidence="1">
    <location>
        <begin position="175"/>
        <end position="219"/>
    </location>
</feature>
<keyword evidence="4" id="KW-1185">Reference proteome</keyword>
<dbReference type="GO" id="GO:0005516">
    <property type="term" value="F:calmodulin binding"/>
    <property type="evidence" value="ECO:0007669"/>
    <property type="project" value="InterPro"/>
</dbReference>
<dbReference type="SMART" id="SM01054">
    <property type="entry name" value="CaM_binding"/>
    <property type="match status" value="1"/>
</dbReference>
<feature type="region of interest" description="Disordered" evidence="1">
    <location>
        <begin position="398"/>
        <end position="419"/>
    </location>
</feature>
<feature type="compositionally biased region" description="Basic and acidic residues" evidence="1">
    <location>
        <begin position="175"/>
        <end position="197"/>
    </location>
</feature>
<feature type="compositionally biased region" description="Polar residues" evidence="1">
    <location>
        <begin position="199"/>
        <end position="208"/>
    </location>
</feature>
<comment type="caution">
    <text evidence="3">The sequence shown here is derived from an EMBL/GenBank/DDBJ whole genome shotgun (WGS) entry which is preliminary data.</text>
</comment>
<gene>
    <name evidence="3" type="ORF">RND81_14G040200</name>
</gene>
<dbReference type="AlphaFoldDB" id="A0AAW1GS99"/>
<evidence type="ECO:0000313" key="3">
    <source>
        <dbReference type="EMBL" id="KAK9664417.1"/>
    </source>
</evidence>
<feature type="domain" description="Calmodulin-binding" evidence="2">
    <location>
        <begin position="345"/>
        <end position="460"/>
    </location>
</feature>